<dbReference type="InterPro" id="IPR007161">
    <property type="entry name" value="DUF364"/>
</dbReference>
<evidence type="ECO:0000259" key="2">
    <source>
        <dbReference type="Pfam" id="PF13938"/>
    </source>
</evidence>
<comment type="caution">
    <text evidence="3">The sequence shown here is derived from an EMBL/GenBank/DDBJ whole genome shotgun (WGS) entry which is preliminary data.</text>
</comment>
<evidence type="ECO:0000313" key="3">
    <source>
        <dbReference type="EMBL" id="HGY56517.1"/>
    </source>
</evidence>
<sequence length="248" mass="27883">MEIDQLLFEEFRETAERVTVSYLSIGLGYSAVETSDGGLGVSYTYYEKRHPLAGSKDYTDYEGQNAVLLLKEILSDAPLKRSLALALINALNYKKAIRLDEDRDNTLLKEYLRIQKGSRVAMVGHIKPLEERFGEMGVHTEVIDHFKGMGDEQTFFSFLRNQADVLMITSTTLLNGTTEDILGRVNDHTRCVILGPGTPMTAQPFAHLPVHLLAGTVPMDKKNVLKMIRHGMGTRMIHKFSKKVLLKI</sequence>
<feature type="domain" description="DUF4213" evidence="2">
    <location>
        <begin position="9"/>
        <end position="91"/>
    </location>
</feature>
<dbReference type="InterPro" id="IPR025251">
    <property type="entry name" value="DUF4213"/>
</dbReference>
<reference evidence="3" key="1">
    <citation type="journal article" date="2020" name="mSystems">
        <title>Genome- and Community-Level Interaction Insights into Carbon Utilization and Element Cycling Functions of Hydrothermarchaeota in Hydrothermal Sediment.</title>
        <authorList>
            <person name="Zhou Z."/>
            <person name="Liu Y."/>
            <person name="Xu W."/>
            <person name="Pan J."/>
            <person name="Luo Z.H."/>
            <person name="Li M."/>
        </authorList>
    </citation>
    <scope>NUCLEOTIDE SEQUENCE [LARGE SCALE GENOMIC DNA]</scope>
    <source>
        <strain evidence="3">HyVt-577</strain>
    </source>
</reference>
<proteinExistence type="predicted"/>
<evidence type="ECO:0008006" key="4">
    <source>
        <dbReference type="Google" id="ProtNLM"/>
    </source>
</evidence>
<dbReference type="AlphaFoldDB" id="A0A7V4U383"/>
<name>A0A7V4U383_CALAY</name>
<evidence type="ECO:0000259" key="1">
    <source>
        <dbReference type="Pfam" id="PF04016"/>
    </source>
</evidence>
<dbReference type="Pfam" id="PF04016">
    <property type="entry name" value="DUF364"/>
    <property type="match status" value="1"/>
</dbReference>
<dbReference type="Gene3D" id="3.30.390.100">
    <property type="match status" value="1"/>
</dbReference>
<dbReference type="SUPFAM" id="SSF159713">
    <property type="entry name" value="Dhaf3308-like"/>
    <property type="match status" value="1"/>
</dbReference>
<protein>
    <recommendedName>
        <fullName evidence="4">Heavy-metal chelation domain-containing protein</fullName>
    </recommendedName>
</protein>
<organism evidence="3">
    <name type="scientific">Caldithrix abyssi</name>
    <dbReference type="NCBI Taxonomy" id="187145"/>
    <lineage>
        <taxon>Bacteria</taxon>
        <taxon>Pseudomonadati</taxon>
        <taxon>Calditrichota</taxon>
        <taxon>Calditrichia</taxon>
        <taxon>Calditrichales</taxon>
        <taxon>Calditrichaceae</taxon>
        <taxon>Caldithrix</taxon>
    </lineage>
</organism>
<dbReference type="EMBL" id="DRQG01000114">
    <property type="protein sequence ID" value="HGY56517.1"/>
    <property type="molecule type" value="Genomic_DNA"/>
</dbReference>
<feature type="domain" description="Putative heavy-metal chelation" evidence="1">
    <location>
        <begin position="111"/>
        <end position="246"/>
    </location>
</feature>
<dbReference type="Pfam" id="PF13938">
    <property type="entry name" value="DUF4213"/>
    <property type="match status" value="1"/>
</dbReference>
<dbReference type="Proteomes" id="UP000885779">
    <property type="component" value="Unassembled WGS sequence"/>
</dbReference>
<gene>
    <name evidence="3" type="ORF">ENK44_12480</name>
</gene>
<dbReference type="Gene3D" id="3.40.50.11590">
    <property type="match status" value="1"/>
</dbReference>
<accession>A0A7V4U383</accession>